<accession>A0A178EX54</accession>
<protein>
    <submittedName>
        <fullName evidence="2">Uncharacterized protein</fullName>
    </submittedName>
</protein>
<name>A0A178EX54_TRIRU</name>
<dbReference type="AlphaFoldDB" id="A0A178EX54"/>
<feature type="compositionally biased region" description="Polar residues" evidence="1">
    <location>
        <begin position="1"/>
        <end position="10"/>
    </location>
</feature>
<evidence type="ECO:0000313" key="2">
    <source>
        <dbReference type="EMBL" id="OAL64670.1"/>
    </source>
</evidence>
<proteinExistence type="predicted"/>
<evidence type="ECO:0000256" key="1">
    <source>
        <dbReference type="SAM" id="MobiDB-lite"/>
    </source>
</evidence>
<evidence type="ECO:0000313" key="3">
    <source>
        <dbReference type="Proteomes" id="UP000243015"/>
    </source>
</evidence>
<feature type="region of interest" description="Disordered" evidence="1">
    <location>
        <begin position="131"/>
        <end position="153"/>
    </location>
</feature>
<comment type="caution">
    <text evidence="2">The sequence shown here is derived from an EMBL/GenBank/DDBJ whole genome shotgun (WGS) entry which is preliminary data.</text>
</comment>
<feature type="region of interest" description="Disordered" evidence="1">
    <location>
        <begin position="1"/>
        <end position="52"/>
    </location>
</feature>
<organism evidence="2 3">
    <name type="scientific">Trichophyton rubrum</name>
    <name type="common">Athlete's foot fungus</name>
    <name type="synonym">Epidermophyton rubrum</name>
    <dbReference type="NCBI Taxonomy" id="5551"/>
    <lineage>
        <taxon>Eukaryota</taxon>
        <taxon>Fungi</taxon>
        <taxon>Dikarya</taxon>
        <taxon>Ascomycota</taxon>
        <taxon>Pezizomycotina</taxon>
        <taxon>Eurotiomycetes</taxon>
        <taxon>Eurotiomycetidae</taxon>
        <taxon>Onygenales</taxon>
        <taxon>Arthrodermataceae</taxon>
        <taxon>Trichophyton</taxon>
    </lineage>
</organism>
<dbReference type="EMBL" id="LHPM01000015">
    <property type="protein sequence ID" value="OAL64670.1"/>
    <property type="molecule type" value="Genomic_DNA"/>
</dbReference>
<reference evidence="2 3" key="1">
    <citation type="submission" date="2016-05" db="EMBL/GenBank/DDBJ databases">
        <title>Genome sequencing of Trichophyton rubrum CMCC(F)T1i isolated from hair.</title>
        <authorList>
            <person name="Zhan P."/>
            <person name="Tao Y."/>
            <person name="Liu W."/>
        </authorList>
    </citation>
    <scope>NUCLEOTIDE SEQUENCE [LARGE SCALE GENOMIC DNA]</scope>
    <source>
        <strain evidence="3">CMCC(F)T1i</strain>
    </source>
</reference>
<dbReference type="Proteomes" id="UP000243015">
    <property type="component" value="Unassembled WGS sequence"/>
</dbReference>
<sequence length="153" mass="17051">MQATAASTNKPPAATRQAATSISRQMDGLEQRRLPGRTLQQGRGRLSEPDDGALRRLPARIYRTCYSVLTAPQAPQIPSRHHPSTARQPPAQSTATLLYTALILLRDSPLARSPSRVLRLDSQWSCRSWKRREKKRGPVPHPQVPSQALLFDT</sequence>
<gene>
    <name evidence="2" type="ORF">A7C99_4104</name>
</gene>